<comment type="caution">
    <text evidence="10">The sequence shown here is derived from an EMBL/GenBank/DDBJ whole genome shotgun (WGS) entry which is preliminary data.</text>
</comment>
<evidence type="ECO:0000256" key="3">
    <source>
        <dbReference type="ARBA" id="ARBA00022448"/>
    </source>
</evidence>
<evidence type="ECO:0000256" key="8">
    <source>
        <dbReference type="RuleBase" id="RU363064"/>
    </source>
</evidence>
<dbReference type="GO" id="GO:0005886">
    <property type="term" value="C:plasma membrane"/>
    <property type="evidence" value="ECO:0007669"/>
    <property type="project" value="UniProtKB-SubCell"/>
</dbReference>
<dbReference type="RefSeq" id="WP_073549612.1">
    <property type="nucleotide sequence ID" value="NZ_CAWMVK010000043.1"/>
</dbReference>
<evidence type="ECO:0000256" key="4">
    <source>
        <dbReference type="ARBA" id="ARBA00022475"/>
    </source>
</evidence>
<dbReference type="Pfam" id="PF01235">
    <property type="entry name" value="Na_Ala_symp"/>
    <property type="match status" value="1"/>
</dbReference>
<feature type="chain" id="PRO_5012979217" evidence="9">
    <location>
        <begin position="31"/>
        <end position="507"/>
    </location>
</feature>
<evidence type="ECO:0000256" key="1">
    <source>
        <dbReference type="ARBA" id="ARBA00004651"/>
    </source>
</evidence>
<keyword evidence="5 8" id="KW-0812">Transmembrane</keyword>
<feature type="transmembrane region" description="Helical" evidence="8">
    <location>
        <begin position="271"/>
        <end position="288"/>
    </location>
</feature>
<dbReference type="NCBIfam" id="TIGR00835">
    <property type="entry name" value="agcS"/>
    <property type="match status" value="1"/>
</dbReference>
<dbReference type="PANTHER" id="PTHR30330">
    <property type="entry name" value="AGSS FAMILY TRANSPORTER, SODIUM-ALANINE"/>
    <property type="match status" value="1"/>
</dbReference>
<dbReference type="AlphaFoldDB" id="A0A1U7HQ87"/>
<feature type="transmembrane region" description="Helical" evidence="8">
    <location>
        <begin position="242"/>
        <end position="259"/>
    </location>
</feature>
<dbReference type="STRING" id="247279.NIES1031_12000"/>
<name>A0A1U7HQ87_9CHRO</name>
<feature type="transmembrane region" description="Helical" evidence="8">
    <location>
        <begin position="361"/>
        <end position="381"/>
    </location>
</feature>
<keyword evidence="9" id="KW-0732">Signal</keyword>
<evidence type="ECO:0000256" key="5">
    <source>
        <dbReference type="ARBA" id="ARBA00022692"/>
    </source>
</evidence>
<dbReference type="GO" id="GO:0005283">
    <property type="term" value="F:amino acid:sodium symporter activity"/>
    <property type="evidence" value="ECO:0007669"/>
    <property type="project" value="InterPro"/>
</dbReference>
<feature type="signal peptide" evidence="9">
    <location>
        <begin position="1"/>
        <end position="30"/>
    </location>
</feature>
<protein>
    <submittedName>
        <fullName evidence="10">Alanine glycine permease</fullName>
    </submittedName>
</protein>
<dbReference type="EMBL" id="MRCC01000009">
    <property type="protein sequence ID" value="OKH25731.1"/>
    <property type="molecule type" value="Genomic_DNA"/>
</dbReference>
<dbReference type="OrthoDB" id="9804874at2"/>
<feature type="transmembrane region" description="Helical" evidence="8">
    <location>
        <begin position="401"/>
        <end position="420"/>
    </location>
</feature>
<keyword evidence="3 8" id="KW-0813">Transport</keyword>
<dbReference type="PRINTS" id="PR00175">
    <property type="entry name" value="NAALASMPORT"/>
</dbReference>
<feature type="transmembrane region" description="Helical" evidence="8">
    <location>
        <begin position="145"/>
        <end position="162"/>
    </location>
</feature>
<keyword evidence="4 8" id="KW-1003">Cell membrane</keyword>
<dbReference type="Proteomes" id="UP000185984">
    <property type="component" value="Unassembled WGS sequence"/>
</dbReference>
<comment type="subcellular location">
    <subcellularLocation>
        <location evidence="1 8">Cell membrane</location>
        <topology evidence="1 8">Multi-pass membrane protein</topology>
    </subcellularLocation>
</comment>
<keyword evidence="7 8" id="KW-0472">Membrane</keyword>
<gene>
    <name evidence="10" type="ORF">NIES1031_12000</name>
</gene>
<feature type="transmembrane region" description="Helical" evidence="8">
    <location>
        <begin position="202"/>
        <end position="222"/>
    </location>
</feature>
<dbReference type="InterPro" id="IPR001463">
    <property type="entry name" value="Na/Ala_symport"/>
</dbReference>
<dbReference type="Gene3D" id="1.20.1740.10">
    <property type="entry name" value="Amino acid/polyamine transporter I"/>
    <property type="match status" value="1"/>
</dbReference>
<reference evidence="10 11" key="1">
    <citation type="submission" date="2016-11" db="EMBL/GenBank/DDBJ databases">
        <title>Draft Genome Sequences of Nine Cyanobacterial Strains from Diverse Habitats.</title>
        <authorList>
            <person name="Zhu T."/>
            <person name="Hou S."/>
            <person name="Lu X."/>
            <person name="Hess W.R."/>
        </authorList>
    </citation>
    <scope>NUCLEOTIDE SEQUENCE [LARGE SCALE GENOMIC DNA]</scope>
    <source>
        <strain evidence="10 11">5.2 s.c.1</strain>
    </source>
</reference>
<evidence type="ECO:0000313" key="10">
    <source>
        <dbReference type="EMBL" id="OKH25731.1"/>
    </source>
</evidence>
<evidence type="ECO:0000256" key="9">
    <source>
        <dbReference type="SAM" id="SignalP"/>
    </source>
</evidence>
<feature type="transmembrane region" description="Helical" evidence="8">
    <location>
        <begin position="441"/>
        <end position="462"/>
    </location>
</feature>
<evidence type="ECO:0000256" key="2">
    <source>
        <dbReference type="ARBA" id="ARBA00009261"/>
    </source>
</evidence>
<proteinExistence type="inferred from homology"/>
<keyword evidence="6 8" id="KW-1133">Transmembrane helix</keyword>
<sequence>MRKYSLIRVLRKSPVFTVLLLLIVSGTALAAEETTADNGFVAGIDAVFSGLVDALSQVLFFSVAGLPFIVLWLIVGAVFFTLRMKFVNFRAFGHAISVVQGHYDNPAETGEVTHFQALSAALSATVGLGNIAGVAIAIQLGGPGAMFWMTIAGLLGMSSKFVECTLGQKYRLVSPDGTVSGGPMRYLSRGLGELGLRPLGRLLAGLFAVLCIGGSFGGGNMFQANQSYSAIAGVVPLFVGRSWLYGIILGAMVALVIIGGIRRIGGVAEKLVPAMCLIYVLAALWIILTNLPQVPAAFATIVREAFVPQAVTGGFIGVLVQGFRRASFSNEAGVGSAAIAHSAARTEEPIREGIVALLEPFIDTVIICNMTALVVVITGVYTDQTDSGVQLTNTAFASAISWFPIILSIAVFLFAFSTMISWSYYGERCWAYLFGDRSTMIYKVIFVIFVFIGSVVNLGAVLDFSDMMILSMAFPNILGCYLLSGKVSADLESYMKRLNTGQMPVYR</sequence>
<feature type="transmembrane region" description="Helical" evidence="8">
    <location>
        <begin position="468"/>
        <end position="489"/>
    </location>
</feature>
<keyword evidence="8" id="KW-0769">Symport</keyword>
<evidence type="ECO:0000256" key="7">
    <source>
        <dbReference type="ARBA" id="ARBA00023136"/>
    </source>
</evidence>
<feature type="transmembrane region" description="Helical" evidence="8">
    <location>
        <begin position="54"/>
        <end position="82"/>
    </location>
</feature>
<dbReference type="PANTHER" id="PTHR30330:SF3">
    <property type="entry name" value="TRANSCRIPTIONAL REGULATOR, LRP FAMILY"/>
    <property type="match status" value="1"/>
</dbReference>
<evidence type="ECO:0000313" key="11">
    <source>
        <dbReference type="Proteomes" id="UP000185984"/>
    </source>
</evidence>
<accession>A0A1U7HQ87</accession>
<organism evidence="10 11">
    <name type="scientific">Chroogloeocystis siderophila 5.2 s.c.1</name>
    <dbReference type="NCBI Taxonomy" id="247279"/>
    <lineage>
        <taxon>Bacteria</taxon>
        <taxon>Bacillati</taxon>
        <taxon>Cyanobacteriota</taxon>
        <taxon>Cyanophyceae</taxon>
        <taxon>Oscillatoriophycideae</taxon>
        <taxon>Chroococcales</taxon>
        <taxon>Chroococcaceae</taxon>
        <taxon>Chroogloeocystis</taxon>
    </lineage>
</organism>
<evidence type="ECO:0000256" key="6">
    <source>
        <dbReference type="ARBA" id="ARBA00022989"/>
    </source>
</evidence>
<comment type="similarity">
    <text evidence="2 8">Belongs to the alanine or glycine:cation symporter (AGCS) (TC 2.A.25) family.</text>
</comment>
<feature type="transmembrane region" description="Helical" evidence="8">
    <location>
        <begin position="117"/>
        <end position="139"/>
    </location>
</feature>
<keyword evidence="11" id="KW-1185">Reference proteome</keyword>
<feature type="transmembrane region" description="Helical" evidence="8">
    <location>
        <begin position="294"/>
        <end position="320"/>
    </location>
</feature>